<comment type="subcellular location">
    <subcellularLocation>
        <location evidence="2">Cell membrane</location>
        <topology evidence="2">Multi-pass membrane protein</topology>
    </subcellularLocation>
</comment>
<dbReference type="PROSITE" id="PS50109">
    <property type="entry name" value="HIS_KIN"/>
    <property type="match status" value="1"/>
</dbReference>
<dbReference type="InterPro" id="IPR004358">
    <property type="entry name" value="Sig_transdc_His_kin-like_C"/>
</dbReference>
<comment type="catalytic activity">
    <reaction evidence="1">
        <text>ATP + protein L-histidine = ADP + protein N-phospho-L-histidine.</text>
        <dbReference type="EC" id="2.7.13.3"/>
    </reaction>
</comment>
<dbReference type="SMART" id="SM00086">
    <property type="entry name" value="PAC"/>
    <property type="match status" value="1"/>
</dbReference>
<evidence type="ECO:0000256" key="5">
    <source>
        <dbReference type="ARBA" id="ARBA00022553"/>
    </source>
</evidence>
<evidence type="ECO:0000256" key="13">
    <source>
        <dbReference type="PROSITE-ProRule" id="PRU00169"/>
    </source>
</evidence>
<dbReference type="SUPFAM" id="SSF47226">
    <property type="entry name" value="Histidine-containing phosphotransfer domain, HPT domain"/>
    <property type="match status" value="1"/>
</dbReference>
<dbReference type="Gene3D" id="3.40.50.2300">
    <property type="match status" value="1"/>
</dbReference>
<keyword evidence="4" id="KW-1003">Cell membrane</keyword>
<feature type="domain" description="PAC" evidence="18">
    <location>
        <begin position="293"/>
        <end position="345"/>
    </location>
</feature>
<dbReference type="PANTHER" id="PTHR45339:SF1">
    <property type="entry name" value="HYBRID SIGNAL TRANSDUCTION HISTIDINE KINASE J"/>
    <property type="match status" value="1"/>
</dbReference>
<dbReference type="SMART" id="SM00091">
    <property type="entry name" value="PAS"/>
    <property type="match status" value="2"/>
</dbReference>
<proteinExistence type="predicted"/>
<dbReference type="Pfam" id="PF01627">
    <property type="entry name" value="Hpt"/>
    <property type="match status" value="1"/>
</dbReference>
<dbReference type="SMART" id="SM00387">
    <property type="entry name" value="HATPase_c"/>
    <property type="match status" value="1"/>
</dbReference>
<evidence type="ECO:0000256" key="11">
    <source>
        <dbReference type="ARBA" id="ARBA00023136"/>
    </source>
</evidence>
<feature type="modified residue" description="Phosphohistidine" evidence="12">
    <location>
        <position position="923"/>
    </location>
</feature>
<dbReference type="InterPro" id="IPR000014">
    <property type="entry name" value="PAS"/>
</dbReference>
<accession>A0A1I0PJM6</accession>
<dbReference type="Gene3D" id="3.30.565.10">
    <property type="entry name" value="Histidine kinase-like ATPase, C-terminal domain"/>
    <property type="match status" value="1"/>
</dbReference>
<keyword evidence="7" id="KW-0547">Nucleotide-binding</keyword>
<evidence type="ECO:0000256" key="2">
    <source>
        <dbReference type="ARBA" id="ARBA00004651"/>
    </source>
</evidence>
<dbReference type="InterPro" id="IPR003661">
    <property type="entry name" value="HisK_dim/P_dom"/>
</dbReference>
<keyword evidence="10" id="KW-0902">Two-component regulatory system</keyword>
<feature type="modified residue" description="4-aspartylphosphate" evidence="13">
    <location>
        <position position="785"/>
    </location>
</feature>
<dbReference type="Pfam" id="PF02518">
    <property type="entry name" value="HATPase_c"/>
    <property type="match status" value="1"/>
</dbReference>
<evidence type="ECO:0000256" key="6">
    <source>
        <dbReference type="ARBA" id="ARBA00022692"/>
    </source>
</evidence>
<dbReference type="Gene3D" id="3.30.450.20">
    <property type="entry name" value="PAS domain"/>
    <property type="match status" value="2"/>
</dbReference>
<dbReference type="InterPro" id="IPR003594">
    <property type="entry name" value="HATPase_dom"/>
</dbReference>
<dbReference type="InterPro" id="IPR001610">
    <property type="entry name" value="PAC"/>
</dbReference>
<evidence type="ECO:0000256" key="7">
    <source>
        <dbReference type="ARBA" id="ARBA00022741"/>
    </source>
</evidence>
<evidence type="ECO:0000259" key="17">
    <source>
        <dbReference type="PROSITE" id="PS50112"/>
    </source>
</evidence>
<dbReference type="CDD" id="cd16922">
    <property type="entry name" value="HATPase_EvgS-ArcB-TorS-like"/>
    <property type="match status" value="1"/>
</dbReference>
<dbReference type="GO" id="GO:0005524">
    <property type="term" value="F:ATP binding"/>
    <property type="evidence" value="ECO:0007669"/>
    <property type="project" value="UniProtKB-KW"/>
</dbReference>
<dbReference type="Pfam" id="PF00072">
    <property type="entry name" value="Response_reg"/>
    <property type="match status" value="1"/>
</dbReference>
<feature type="domain" description="Response regulatory" evidence="16">
    <location>
        <begin position="736"/>
        <end position="850"/>
    </location>
</feature>
<name>A0A1I0PJM6_9BACT</name>
<evidence type="ECO:0000256" key="9">
    <source>
        <dbReference type="ARBA" id="ARBA00022989"/>
    </source>
</evidence>
<dbReference type="InterPro" id="IPR000700">
    <property type="entry name" value="PAS-assoc_C"/>
</dbReference>
<dbReference type="SMART" id="SM00448">
    <property type="entry name" value="REC"/>
    <property type="match status" value="1"/>
</dbReference>
<dbReference type="CDD" id="cd17546">
    <property type="entry name" value="REC_hyHK_CKI1_RcsC-like"/>
    <property type="match status" value="1"/>
</dbReference>
<dbReference type="SUPFAM" id="SSF47384">
    <property type="entry name" value="Homodimeric domain of signal transducing histidine kinase"/>
    <property type="match status" value="1"/>
</dbReference>
<feature type="domain" description="Histidine kinase" evidence="15">
    <location>
        <begin position="487"/>
        <end position="711"/>
    </location>
</feature>
<dbReference type="InterPro" id="IPR013656">
    <property type="entry name" value="PAS_4"/>
</dbReference>
<dbReference type="InterPro" id="IPR036097">
    <property type="entry name" value="HisK_dim/P_sf"/>
</dbReference>
<dbReference type="SUPFAM" id="SSF55874">
    <property type="entry name" value="ATPase domain of HSP90 chaperone/DNA topoisomerase II/histidine kinase"/>
    <property type="match status" value="1"/>
</dbReference>
<evidence type="ECO:0000256" key="1">
    <source>
        <dbReference type="ARBA" id="ARBA00000085"/>
    </source>
</evidence>
<dbReference type="Proteomes" id="UP000199310">
    <property type="component" value="Unassembled WGS sequence"/>
</dbReference>
<dbReference type="AlphaFoldDB" id="A0A1I0PJM6"/>
<dbReference type="EMBL" id="FOJG01000001">
    <property type="protein sequence ID" value="SEW14559.1"/>
    <property type="molecule type" value="Genomic_DNA"/>
</dbReference>
<dbReference type="PROSITE" id="PS50113">
    <property type="entry name" value="PAC"/>
    <property type="match status" value="1"/>
</dbReference>
<dbReference type="InterPro" id="IPR008207">
    <property type="entry name" value="Sig_transdc_His_kin_Hpt_dom"/>
</dbReference>
<dbReference type="Gene3D" id="1.20.120.160">
    <property type="entry name" value="HPT domain"/>
    <property type="match status" value="1"/>
</dbReference>
<dbReference type="OrthoDB" id="9811889at2"/>
<dbReference type="FunFam" id="3.30.565.10:FF:000010">
    <property type="entry name" value="Sensor histidine kinase RcsC"/>
    <property type="match status" value="1"/>
</dbReference>
<dbReference type="PROSITE" id="PS50894">
    <property type="entry name" value="HPT"/>
    <property type="match status" value="1"/>
</dbReference>
<reference evidence="21" key="1">
    <citation type="submission" date="2016-10" db="EMBL/GenBank/DDBJ databases">
        <authorList>
            <person name="Varghese N."/>
            <person name="Submissions S."/>
        </authorList>
    </citation>
    <scope>NUCLEOTIDE SEQUENCE [LARGE SCALE GENOMIC DNA]</scope>
    <source>
        <strain evidence="21">DSM 3695</strain>
    </source>
</reference>
<dbReference type="CDD" id="cd00082">
    <property type="entry name" value="HisKA"/>
    <property type="match status" value="1"/>
</dbReference>
<dbReference type="SMART" id="SM00388">
    <property type="entry name" value="HisKA"/>
    <property type="match status" value="1"/>
</dbReference>
<evidence type="ECO:0000256" key="4">
    <source>
        <dbReference type="ARBA" id="ARBA00022475"/>
    </source>
</evidence>
<protein>
    <recommendedName>
        <fullName evidence="3">histidine kinase</fullName>
        <ecNumber evidence="3">2.7.13.3</ecNumber>
    </recommendedName>
</protein>
<dbReference type="PANTHER" id="PTHR45339">
    <property type="entry name" value="HYBRID SIGNAL TRANSDUCTION HISTIDINE KINASE J"/>
    <property type="match status" value="1"/>
</dbReference>
<evidence type="ECO:0000256" key="8">
    <source>
        <dbReference type="ARBA" id="ARBA00022840"/>
    </source>
</evidence>
<dbReference type="SUPFAM" id="SSF52172">
    <property type="entry name" value="CheY-like"/>
    <property type="match status" value="1"/>
</dbReference>
<feature type="domain" description="PAS" evidence="17">
    <location>
        <begin position="219"/>
        <end position="289"/>
    </location>
</feature>
<evidence type="ECO:0000259" key="16">
    <source>
        <dbReference type="PROSITE" id="PS50110"/>
    </source>
</evidence>
<sequence>MKKILNTVLALILAVLMALIGFSYYAWMVQKRSKSASETIIQTNALNDKVRLIALLENNYTNSIRDMLLMDQSGLPAGTAQLPDSILHLLTTVIASMPGDTAAQKILTDYHHILRKKINYTQQILETAPANPALARQMITAPLNSQLRDSIRKGVTDFLHENQAKLATRIGKDNTYTLYSFWTTIIISLFTLVLLLGESRYIYRLFKKLKSRANQLYKREQSFMRLAEETELILYKSRLDGIFTAVSKRASDMTGYTNTELIGKHYSLFLDDETFQRLDTFYSNQVKTRDDYTFQEFEIITKSGAKKWVEQMVTLIYGEDGQVKEFQSIVRDIDKEKRSEDQVLYLQKRLDAILDFMPSMMFIKDMPGRYLLINNRFSDIHEGDKKDIIGKTDAELPYDWVHRYTEMDRQVAVTGTRVKSEESYTVNGKVYHFLITKFPLRNAEGEMIGICGIGQDFTEKTNYITAVENANNLAQEAINAQEMFLANMSHEIRTPMNGIIGMTNLLMQQSQLSSLQLEYTSAIKTSANRLLVIINEILDFSKIKAGKLLLLQEPFDIYELIDNALFPLKLQAQQKDLSFFDEIDNNIPAYLLGDETRLIQILTNLVENAIKFTPTGKITVKVSLVKENKETSTLQLGFEIKDTGIGIDPSQHELIFQSFSQTHADNTRKFGGTGLGLAITRELITLQQGFIRVDSRLNEGATFYFELPFVRNNAAITGNDDKGHLHHSDKPLQGKTILVVEDDDINQQVVFHTLRNAGARTDVVNSGKSALEMLDYKSYDCIIMDIQMPGMDGYQTTQAIRQKGIQTYMIAMTASALKGEKERCLQAGMNEYVSKPFERADLFHKILRGVGEQPVLHPPLAEEDPTSSLTELNFSSVYGMMSGEREHVKILLEELLDSVPAKFTEMKRLLEEKNWEPLFMLAHQMKFNLNMAGMQYASDVAHTIERDTRREENLDTIPVRLREITDIYFKHVHLIKAHINEIEGEK</sequence>
<dbReference type="Gene3D" id="1.10.287.130">
    <property type="match status" value="1"/>
</dbReference>
<organism evidence="20 21">
    <name type="scientific">Chitinophaga arvensicola</name>
    <dbReference type="NCBI Taxonomy" id="29529"/>
    <lineage>
        <taxon>Bacteria</taxon>
        <taxon>Pseudomonadati</taxon>
        <taxon>Bacteroidota</taxon>
        <taxon>Chitinophagia</taxon>
        <taxon>Chitinophagales</taxon>
        <taxon>Chitinophagaceae</taxon>
        <taxon>Chitinophaga</taxon>
    </lineage>
</organism>
<dbReference type="GO" id="GO:0005886">
    <property type="term" value="C:plasma membrane"/>
    <property type="evidence" value="ECO:0007669"/>
    <property type="project" value="UniProtKB-SubCell"/>
</dbReference>
<evidence type="ECO:0000256" key="3">
    <source>
        <dbReference type="ARBA" id="ARBA00012438"/>
    </source>
</evidence>
<evidence type="ECO:0000256" key="12">
    <source>
        <dbReference type="PROSITE-ProRule" id="PRU00110"/>
    </source>
</evidence>
<dbReference type="InterPro" id="IPR001789">
    <property type="entry name" value="Sig_transdc_resp-reg_receiver"/>
</dbReference>
<dbReference type="SUPFAM" id="SSF55785">
    <property type="entry name" value="PYP-like sensor domain (PAS domain)"/>
    <property type="match status" value="2"/>
</dbReference>
<evidence type="ECO:0000313" key="21">
    <source>
        <dbReference type="Proteomes" id="UP000199310"/>
    </source>
</evidence>
<keyword evidence="5 13" id="KW-0597">Phosphoprotein</keyword>
<dbReference type="PRINTS" id="PR00344">
    <property type="entry name" value="BCTRLSENSOR"/>
</dbReference>
<dbReference type="GO" id="GO:0000155">
    <property type="term" value="F:phosphorelay sensor kinase activity"/>
    <property type="evidence" value="ECO:0007669"/>
    <property type="project" value="InterPro"/>
</dbReference>
<feature type="domain" description="HPt" evidence="19">
    <location>
        <begin position="884"/>
        <end position="982"/>
    </location>
</feature>
<dbReference type="InterPro" id="IPR036890">
    <property type="entry name" value="HATPase_C_sf"/>
</dbReference>
<dbReference type="PROSITE" id="PS50110">
    <property type="entry name" value="RESPONSE_REGULATORY"/>
    <property type="match status" value="1"/>
</dbReference>
<keyword evidence="21" id="KW-1185">Reference proteome</keyword>
<dbReference type="InterPro" id="IPR005467">
    <property type="entry name" value="His_kinase_dom"/>
</dbReference>
<keyword evidence="9 14" id="KW-1133">Transmembrane helix</keyword>
<evidence type="ECO:0000313" key="20">
    <source>
        <dbReference type="EMBL" id="SEW14559.1"/>
    </source>
</evidence>
<dbReference type="Pfam" id="PF08447">
    <property type="entry name" value="PAS_3"/>
    <property type="match status" value="1"/>
</dbReference>
<evidence type="ECO:0000259" key="15">
    <source>
        <dbReference type="PROSITE" id="PS50109"/>
    </source>
</evidence>
<dbReference type="Pfam" id="PF00512">
    <property type="entry name" value="HisKA"/>
    <property type="match status" value="1"/>
</dbReference>
<gene>
    <name evidence="20" type="ORF">SAMN04488122_0819</name>
</gene>
<dbReference type="InterPro" id="IPR013655">
    <property type="entry name" value="PAS_fold_3"/>
</dbReference>
<feature type="transmembrane region" description="Helical" evidence="14">
    <location>
        <begin position="6"/>
        <end position="27"/>
    </location>
</feature>
<evidence type="ECO:0000259" key="18">
    <source>
        <dbReference type="PROSITE" id="PS50113"/>
    </source>
</evidence>
<dbReference type="CDD" id="cd00130">
    <property type="entry name" value="PAS"/>
    <property type="match status" value="1"/>
</dbReference>
<dbReference type="PROSITE" id="PS50112">
    <property type="entry name" value="PAS"/>
    <property type="match status" value="1"/>
</dbReference>
<keyword evidence="11 14" id="KW-0472">Membrane</keyword>
<dbReference type="STRING" id="29529.SAMN04488122_0819"/>
<evidence type="ECO:0000259" key="19">
    <source>
        <dbReference type="PROSITE" id="PS50894"/>
    </source>
</evidence>
<dbReference type="InterPro" id="IPR011006">
    <property type="entry name" value="CheY-like_superfamily"/>
</dbReference>
<dbReference type="InterPro" id="IPR036641">
    <property type="entry name" value="HPT_dom_sf"/>
</dbReference>
<dbReference type="RefSeq" id="WP_089890918.1">
    <property type="nucleotide sequence ID" value="NZ_FOJG01000001.1"/>
</dbReference>
<keyword evidence="8" id="KW-0067">ATP-binding</keyword>
<feature type="transmembrane region" description="Helical" evidence="14">
    <location>
        <begin position="176"/>
        <end position="197"/>
    </location>
</feature>
<dbReference type="EC" id="2.7.13.3" evidence="3"/>
<dbReference type="InterPro" id="IPR035965">
    <property type="entry name" value="PAS-like_dom_sf"/>
</dbReference>
<evidence type="ECO:0000256" key="14">
    <source>
        <dbReference type="SAM" id="Phobius"/>
    </source>
</evidence>
<keyword evidence="6 14" id="KW-0812">Transmembrane</keyword>
<dbReference type="Pfam" id="PF08448">
    <property type="entry name" value="PAS_4"/>
    <property type="match status" value="1"/>
</dbReference>
<evidence type="ECO:0000256" key="10">
    <source>
        <dbReference type="ARBA" id="ARBA00023012"/>
    </source>
</evidence>
<dbReference type="NCBIfam" id="TIGR00229">
    <property type="entry name" value="sensory_box"/>
    <property type="match status" value="2"/>
</dbReference>